<feature type="domain" description="Tyr recombinase" evidence="2">
    <location>
        <begin position="153"/>
        <end position="365"/>
    </location>
</feature>
<organism evidence="3 4">
    <name type="scientific">Halococcus saccharolyticus DSM 5350</name>
    <dbReference type="NCBI Taxonomy" id="1227455"/>
    <lineage>
        <taxon>Archaea</taxon>
        <taxon>Methanobacteriati</taxon>
        <taxon>Methanobacteriota</taxon>
        <taxon>Stenosarchaea group</taxon>
        <taxon>Halobacteria</taxon>
        <taxon>Halobacteriales</taxon>
        <taxon>Halococcaceae</taxon>
        <taxon>Halococcus</taxon>
    </lineage>
</organism>
<dbReference type="InterPro" id="IPR011010">
    <property type="entry name" value="DNA_brk_join_enz"/>
</dbReference>
<dbReference type="PANTHER" id="PTHR30349:SF92">
    <property type="entry name" value="SITE-SPECIFIC RECOMBINASE"/>
    <property type="match status" value="1"/>
</dbReference>
<dbReference type="InterPro" id="IPR013762">
    <property type="entry name" value="Integrase-like_cat_sf"/>
</dbReference>
<dbReference type="RefSeq" id="WP_006078296.1">
    <property type="nucleotide sequence ID" value="NZ_AOMD01000025.1"/>
</dbReference>
<protein>
    <recommendedName>
        <fullName evidence="2">Tyr recombinase domain-containing protein</fullName>
    </recommendedName>
</protein>
<comment type="caution">
    <text evidence="3">The sequence shown here is derived from an EMBL/GenBank/DDBJ whole genome shotgun (WGS) entry which is preliminary data.</text>
</comment>
<dbReference type="InterPro" id="IPR002104">
    <property type="entry name" value="Integrase_catalytic"/>
</dbReference>
<dbReference type="Pfam" id="PF00589">
    <property type="entry name" value="Phage_integrase"/>
    <property type="match status" value="1"/>
</dbReference>
<dbReference type="CDD" id="cd00397">
    <property type="entry name" value="DNA_BRE_C"/>
    <property type="match status" value="1"/>
</dbReference>
<dbReference type="PATRIC" id="fig|1227455.4.peg.2497"/>
<dbReference type="SUPFAM" id="SSF56349">
    <property type="entry name" value="DNA breaking-rejoining enzymes"/>
    <property type="match status" value="1"/>
</dbReference>
<dbReference type="Gene3D" id="1.10.443.10">
    <property type="entry name" value="Intergrase catalytic core"/>
    <property type="match status" value="1"/>
</dbReference>
<reference evidence="3 4" key="1">
    <citation type="journal article" date="2014" name="PLoS Genet.">
        <title>Phylogenetically driven sequencing of extremely halophilic archaea reveals strategies for static and dynamic osmo-response.</title>
        <authorList>
            <person name="Becker E.A."/>
            <person name="Seitzer P.M."/>
            <person name="Tritt A."/>
            <person name="Larsen D."/>
            <person name="Krusor M."/>
            <person name="Yao A.I."/>
            <person name="Wu D."/>
            <person name="Madern D."/>
            <person name="Eisen J.A."/>
            <person name="Darling A.E."/>
            <person name="Facciotti M.T."/>
        </authorList>
    </citation>
    <scope>NUCLEOTIDE SEQUENCE [LARGE SCALE GENOMIC DNA]</scope>
    <source>
        <strain evidence="3 4">DSM 5350</strain>
    </source>
</reference>
<dbReference type="InterPro" id="IPR050090">
    <property type="entry name" value="Tyrosine_recombinase_XerCD"/>
</dbReference>
<dbReference type="STRING" id="1227455.C449_12173"/>
<evidence type="ECO:0000256" key="1">
    <source>
        <dbReference type="ARBA" id="ARBA00023172"/>
    </source>
</evidence>
<dbReference type="OrthoDB" id="210067at2157"/>
<accession>M0MFZ5</accession>
<gene>
    <name evidence="3" type="ORF">C449_12173</name>
</gene>
<dbReference type="GO" id="GO:0006310">
    <property type="term" value="P:DNA recombination"/>
    <property type="evidence" value="ECO:0007669"/>
    <property type="project" value="UniProtKB-KW"/>
</dbReference>
<keyword evidence="4" id="KW-1185">Reference proteome</keyword>
<dbReference type="PANTHER" id="PTHR30349">
    <property type="entry name" value="PHAGE INTEGRASE-RELATED"/>
    <property type="match status" value="1"/>
</dbReference>
<dbReference type="InParanoid" id="M0MFZ5"/>
<evidence type="ECO:0000313" key="3">
    <source>
        <dbReference type="EMBL" id="EMA44283.1"/>
    </source>
</evidence>
<dbReference type="GO" id="GO:0003677">
    <property type="term" value="F:DNA binding"/>
    <property type="evidence" value="ECO:0007669"/>
    <property type="project" value="InterPro"/>
</dbReference>
<sequence length="373" mass="43463">MSETPDTTADTDAQRAALGAAFGRSADPLAEFASTFEQANVDPFELFDADILGARNLAVGSRNKYLTAFRHWREHMAREGRHPACPNEQHVKAFIHRERTERGNNDETTKMKLQKLNAAYEYWAEDPQFPHPHDYNPFKLARSKVAFDGPDRKEPPRLPIDDLRDVVGDVAHLRDRAVIVTQLKLGLRAGELRNIKLPEVSVENEAVRKHYPDLGTHPMLDGRKNTVYIPHNREGNKSKRPRVLPLDDETRRALFYYLLARPDNGEPWMFLAPEQHTQMKRKTVNALWKKAFHPEYDETEHHRAVTSHFGRHRFTTFWRVEQDVNIDLIHYMRGDVVGGSPMDDDRGAMNYYIHTYYEDIEQLYRERMFTLNF</sequence>
<dbReference type="EMBL" id="AOMD01000025">
    <property type="protein sequence ID" value="EMA44283.1"/>
    <property type="molecule type" value="Genomic_DNA"/>
</dbReference>
<evidence type="ECO:0000259" key="2">
    <source>
        <dbReference type="PROSITE" id="PS51898"/>
    </source>
</evidence>
<dbReference type="Proteomes" id="UP000011669">
    <property type="component" value="Unassembled WGS sequence"/>
</dbReference>
<proteinExistence type="predicted"/>
<dbReference type="PROSITE" id="PS51898">
    <property type="entry name" value="TYR_RECOMBINASE"/>
    <property type="match status" value="1"/>
</dbReference>
<name>M0MFZ5_9EURY</name>
<dbReference type="AlphaFoldDB" id="M0MFZ5"/>
<evidence type="ECO:0000313" key="4">
    <source>
        <dbReference type="Proteomes" id="UP000011669"/>
    </source>
</evidence>
<keyword evidence="1" id="KW-0233">DNA recombination</keyword>
<dbReference type="GO" id="GO:0015074">
    <property type="term" value="P:DNA integration"/>
    <property type="evidence" value="ECO:0007669"/>
    <property type="project" value="InterPro"/>
</dbReference>